<evidence type="ECO:0000256" key="2">
    <source>
        <dbReference type="ARBA" id="ARBA00023186"/>
    </source>
</evidence>
<reference evidence="4" key="1">
    <citation type="submission" date="2016-10" db="EMBL/GenBank/DDBJ databases">
        <authorList>
            <person name="Varghese N."/>
            <person name="Submissions S."/>
        </authorList>
    </citation>
    <scope>NUCLEOTIDE SEQUENCE [LARGE SCALE GENOMIC DNA]</scope>
    <source>
        <strain evidence="4">N6PO6</strain>
    </source>
</reference>
<keyword evidence="4" id="KW-1185">Reference proteome</keyword>
<dbReference type="PRINTS" id="PR01595">
    <property type="entry name" value="SYCDCHAPRONE"/>
</dbReference>
<dbReference type="EMBL" id="FOVC01000013">
    <property type="protein sequence ID" value="SFN66709.1"/>
    <property type="molecule type" value="Genomic_DNA"/>
</dbReference>
<dbReference type="NCBIfam" id="TIGR02552">
    <property type="entry name" value="LcrH_SycD"/>
    <property type="match status" value="1"/>
</dbReference>
<sequence>MADKNESFFEEKFQSGEDVDAYSENLLDAINNGATLKDIQGVPNKTMQDVYNLAYSFYHTGKLDDAESLFRFLCVYDFYNYEYVIGLAAVHQLKKNYAKAIDFYALAYSLSDDDYRPMFYAGQCNLMLRQSVQARKCFDIVLERCSDKLLCQKAKAYLSALDKLKREKEASCVKTDINED</sequence>
<dbReference type="InterPro" id="IPR016379">
    <property type="entry name" value="T3SS_Ca_resp_chp_LcrH/SycD_sub"/>
</dbReference>
<evidence type="ECO:0000313" key="3">
    <source>
        <dbReference type="EMBL" id="SFN66709.1"/>
    </source>
</evidence>
<dbReference type="SUPFAM" id="SSF48452">
    <property type="entry name" value="TPR-like"/>
    <property type="match status" value="1"/>
</dbReference>
<dbReference type="Pfam" id="PF07720">
    <property type="entry name" value="TPR_3"/>
    <property type="match status" value="2"/>
</dbReference>
<organism evidence="3 4">
    <name type="scientific">Izhakiella capsodis</name>
    <dbReference type="NCBI Taxonomy" id="1367852"/>
    <lineage>
        <taxon>Bacteria</taxon>
        <taxon>Pseudomonadati</taxon>
        <taxon>Pseudomonadota</taxon>
        <taxon>Gammaproteobacteria</taxon>
        <taxon>Enterobacterales</taxon>
        <taxon>Erwiniaceae</taxon>
        <taxon>Izhakiella</taxon>
    </lineage>
</organism>
<dbReference type="STRING" id="1367852.SAMN05216516_11351"/>
<name>A0A1I5AWV4_9GAMM</name>
<comment type="similarity">
    <text evidence="1">Belongs to the LcrH/SycD chaperone family.</text>
</comment>
<dbReference type="InterPro" id="IPR005415">
    <property type="entry name" value="T3SS_Ca_resp_chp_LcrH/SycD"/>
</dbReference>
<accession>A0A1I5AWV4</accession>
<evidence type="ECO:0000313" key="4">
    <source>
        <dbReference type="Proteomes" id="UP000242222"/>
    </source>
</evidence>
<dbReference type="InterPro" id="IPR011990">
    <property type="entry name" value="TPR-like_helical_dom_sf"/>
</dbReference>
<dbReference type="Gene3D" id="1.25.40.10">
    <property type="entry name" value="Tetratricopeptide repeat domain"/>
    <property type="match status" value="1"/>
</dbReference>
<dbReference type="Proteomes" id="UP000242222">
    <property type="component" value="Unassembled WGS sequence"/>
</dbReference>
<dbReference type="PIRSF" id="PIRSF003165">
    <property type="entry name" value="Chaperone_SicA"/>
    <property type="match status" value="1"/>
</dbReference>
<dbReference type="NCBIfam" id="NF011859">
    <property type="entry name" value="PRK15331.1"/>
    <property type="match status" value="1"/>
</dbReference>
<gene>
    <name evidence="3" type="ORF">SAMN05216516_11351</name>
</gene>
<proteinExistence type="inferred from homology"/>
<dbReference type="OrthoDB" id="8591320at2"/>
<dbReference type="AlphaFoldDB" id="A0A1I5AWV4"/>
<protein>
    <submittedName>
        <fullName evidence="3">Type III secretion low calcium response chaperone LcrH/SycD</fullName>
    </submittedName>
</protein>
<dbReference type="InterPro" id="IPR011716">
    <property type="entry name" value="TPR-3"/>
</dbReference>
<evidence type="ECO:0000256" key="1">
    <source>
        <dbReference type="ARBA" id="ARBA00010244"/>
    </source>
</evidence>
<keyword evidence="2" id="KW-0143">Chaperone</keyword>
<dbReference type="RefSeq" id="WP_092879534.1">
    <property type="nucleotide sequence ID" value="NZ_FOVC01000013.1"/>
</dbReference>